<protein>
    <submittedName>
        <fullName evidence="3">Y2258-like protein</fullName>
    </submittedName>
</protein>
<evidence type="ECO:0000313" key="4">
    <source>
        <dbReference type="Proteomes" id="UP001164746"/>
    </source>
</evidence>
<accession>A0ABY7DSH1</accession>
<dbReference type="Proteomes" id="UP001164746">
    <property type="component" value="Chromosome 3"/>
</dbReference>
<dbReference type="SUPFAM" id="SSF53335">
    <property type="entry name" value="S-adenosyl-L-methionine-dependent methyltransferases"/>
    <property type="match status" value="1"/>
</dbReference>
<dbReference type="InterPro" id="IPR029063">
    <property type="entry name" value="SAM-dependent_MTases_sf"/>
</dbReference>
<reference evidence="3" key="1">
    <citation type="submission" date="2022-11" db="EMBL/GenBank/DDBJ databases">
        <title>Centuries of genome instability and evolution in soft-shell clam transmissible cancer (bioRxiv).</title>
        <authorList>
            <person name="Hart S.F.M."/>
            <person name="Yonemitsu M.A."/>
            <person name="Giersch R.M."/>
            <person name="Beal B.F."/>
            <person name="Arriagada G."/>
            <person name="Davis B.W."/>
            <person name="Ostrander E.A."/>
            <person name="Goff S.P."/>
            <person name="Metzger M.J."/>
        </authorList>
    </citation>
    <scope>NUCLEOTIDE SEQUENCE</scope>
    <source>
        <strain evidence="3">MELC-2E11</strain>
        <tissue evidence="3">Siphon/mantle</tissue>
    </source>
</reference>
<dbReference type="Pfam" id="PF13847">
    <property type="entry name" value="Methyltransf_31"/>
    <property type="match status" value="1"/>
</dbReference>
<keyword evidence="4" id="KW-1185">Reference proteome</keyword>
<sequence>MARYTKEWLSTMVAAGILHQDRDSRLYTVPEGHKPALLKDTAYAPMITTLSARADRIKKCFQEDGPFESGIKVVDLGCGPGNYTNILAQRFSNSSFVGLDYSEPAIQMANKDKAERGLSNVTFHVGDAHNLPEDWTESFDMVFVYDVLHDLPDPHKALKQINRILKPDGCFSLIEVGFHSDPVDNAGDMSAAMYYSNSTFICLASSMTGEPRVGYGACWGREEIEKAVLGAGFKISGESSLVVMGTKCFFFCTK</sequence>
<evidence type="ECO:0000259" key="1">
    <source>
        <dbReference type="Pfam" id="PF13847"/>
    </source>
</evidence>
<dbReference type="PANTHER" id="PTHR45128:SF1">
    <property type="entry name" value="S-ADENOSYLMETHIONINE-DEPENDENT METHYLTRANSFERASE RV2258C"/>
    <property type="match status" value="1"/>
</dbReference>
<dbReference type="InterPro" id="IPR053173">
    <property type="entry name" value="SAM-binding_MTase"/>
</dbReference>
<dbReference type="CDD" id="cd02440">
    <property type="entry name" value="AdoMet_MTases"/>
    <property type="match status" value="1"/>
</dbReference>
<proteinExistence type="predicted"/>
<gene>
    <name evidence="3" type="ORF">MAR_023668</name>
</gene>
<dbReference type="PANTHER" id="PTHR45128">
    <property type="entry name" value="METHYLTRANSFERASE TYPE 11"/>
    <property type="match status" value="1"/>
</dbReference>
<dbReference type="Gene3D" id="3.40.50.150">
    <property type="entry name" value="Vaccinia Virus protein VP39"/>
    <property type="match status" value="1"/>
</dbReference>
<evidence type="ECO:0000313" key="3">
    <source>
        <dbReference type="EMBL" id="WAQ99295.1"/>
    </source>
</evidence>
<feature type="domain" description="Methyltransferase" evidence="1">
    <location>
        <begin position="68"/>
        <end position="177"/>
    </location>
</feature>
<feature type="domain" description="S-adenosylmethionine-dependent methyltransferase Rv2258c-like winged HTH" evidence="2">
    <location>
        <begin position="3"/>
        <end position="35"/>
    </location>
</feature>
<dbReference type="InterPro" id="IPR025714">
    <property type="entry name" value="Methyltranfer_dom"/>
</dbReference>
<dbReference type="EMBL" id="CP111014">
    <property type="protein sequence ID" value="WAQ99295.1"/>
    <property type="molecule type" value="Genomic_DNA"/>
</dbReference>
<organism evidence="3 4">
    <name type="scientific">Mya arenaria</name>
    <name type="common">Soft-shell clam</name>
    <dbReference type="NCBI Taxonomy" id="6604"/>
    <lineage>
        <taxon>Eukaryota</taxon>
        <taxon>Metazoa</taxon>
        <taxon>Spiralia</taxon>
        <taxon>Lophotrochozoa</taxon>
        <taxon>Mollusca</taxon>
        <taxon>Bivalvia</taxon>
        <taxon>Autobranchia</taxon>
        <taxon>Heteroconchia</taxon>
        <taxon>Euheterodonta</taxon>
        <taxon>Imparidentia</taxon>
        <taxon>Neoheterodontei</taxon>
        <taxon>Myida</taxon>
        <taxon>Myoidea</taxon>
        <taxon>Myidae</taxon>
        <taxon>Mya</taxon>
    </lineage>
</organism>
<dbReference type="Pfam" id="PF21320">
    <property type="entry name" value="WHD_Rv2258c"/>
    <property type="match status" value="1"/>
</dbReference>
<name>A0ABY7DSH1_MYAAR</name>
<evidence type="ECO:0000259" key="2">
    <source>
        <dbReference type="Pfam" id="PF21320"/>
    </source>
</evidence>
<dbReference type="InterPro" id="IPR048711">
    <property type="entry name" value="WHD_Rv2258c"/>
</dbReference>